<proteinExistence type="inferred from homology"/>
<dbReference type="PANTHER" id="PTHR43180">
    <property type="entry name" value="3-OXOACYL-(ACYL-CARRIER-PROTEIN) REDUCTASE (AFU_ORTHOLOGUE AFUA_6G11210)"/>
    <property type="match status" value="1"/>
</dbReference>
<dbReference type="PRINTS" id="PR00081">
    <property type="entry name" value="GDHRDH"/>
</dbReference>
<name>A0A1C0YJC0_9BACL</name>
<sequence>MRLEGKVAIVTGAASGMGKAIAELYAKEGAKVVVSDYNFEGAEAVAAQIKEAGGEAIANRANVAELADIEAMFEATKAAYGKLDILVNNAGIMDGMEPVGEITDEKWDRVFSINTRGVMQAMRLAVNIFLEQGHGVIVNNISAGGIRGARAGAAYVASKHAVTGLTANTGYMYAQSGIRCNGIAPGGVKTNIAASMAASGISQFGYGRQQTGSGTMPRAGEPEEIAQLALFLGSDESSFINGQVIAADAGWTAY</sequence>
<dbReference type="Proteomes" id="UP000093482">
    <property type="component" value="Unassembled WGS sequence"/>
</dbReference>
<dbReference type="InterPro" id="IPR002347">
    <property type="entry name" value="SDR_fam"/>
</dbReference>
<dbReference type="OrthoDB" id="9803333at2"/>
<dbReference type="Gene3D" id="3.40.50.720">
    <property type="entry name" value="NAD(P)-binding Rossmann-like Domain"/>
    <property type="match status" value="1"/>
</dbReference>
<evidence type="ECO:0000313" key="3">
    <source>
        <dbReference type="EMBL" id="OCS87276.1"/>
    </source>
</evidence>
<comment type="similarity">
    <text evidence="1">Belongs to the short-chain dehydrogenases/reductases (SDR) family.</text>
</comment>
<dbReference type="InterPro" id="IPR020904">
    <property type="entry name" value="Sc_DH/Rdtase_CS"/>
</dbReference>
<dbReference type="PANTHER" id="PTHR43180:SF66">
    <property type="entry name" value="SHORT-CHAIN DEHYDROGENASE_REDUCTASE FAMILY PROTEIN"/>
    <property type="match status" value="1"/>
</dbReference>
<dbReference type="InterPro" id="IPR036291">
    <property type="entry name" value="NAD(P)-bd_dom_sf"/>
</dbReference>
<dbReference type="PRINTS" id="PR00080">
    <property type="entry name" value="SDRFAMILY"/>
</dbReference>
<accession>A0A1C0YJC0</accession>
<dbReference type="GO" id="GO:0008206">
    <property type="term" value="P:bile acid metabolic process"/>
    <property type="evidence" value="ECO:0007669"/>
    <property type="project" value="UniProtKB-ARBA"/>
</dbReference>
<evidence type="ECO:0000313" key="4">
    <source>
        <dbReference type="Proteomes" id="UP000093482"/>
    </source>
</evidence>
<dbReference type="Pfam" id="PF13561">
    <property type="entry name" value="adh_short_C2"/>
    <property type="match status" value="1"/>
</dbReference>
<dbReference type="FunFam" id="3.40.50.720:FF:000084">
    <property type="entry name" value="Short-chain dehydrogenase reductase"/>
    <property type="match status" value="1"/>
</dbReference>
<reference evidence="3 4" key="1">
    <citation type="submission" date="2016-07" db="EMBL/GenBank/DDBJ databases">
        <title>Caryophanon latum genome sequencing.</title>
        <authorList>
            <person name="Verma A."/>
            <person name="Pal Y."/>
            <person name="Krishnamurthi S."/>
        </authorList>
    </citation>
    <scope>NUCLEOTIDE SEQUENCE [LARGE SCALE GENOMIC DNA]</scope>
    <source>
        <strain evidence="3 4">DSM 14151</strain>
    </source>
</reference>
<dbReference type="EMBL" id="MATO01000056">
    <property type="protein sequence ID" value="OCS87276.1"/>
    <property type="molecule type" value="Genomic_DNA"/>
</dbReference>
<keyword evidence="2" id="KW-0560">Oxidoreductase</keyword>
<organism evidence="3 4">
    <name type="scientific">Caryophanon latum</name>
    <dbReference type="NCBI Taxonomy" id="33977"/>
    <lineage>
        <taxon>Bacteria</taxon>
        <taxon>Bacillati</taxon>
        <taxon>Bacillota</taxon>
        <taxon>Bacilli</taxon>
        <taxon>Bacillales</taxon>
        <taxon>Caryophanaceae</taxon>
        <taxon>Caryophanon</taxon>
    </lineage>
</organism>
<protein>
    <submittedName>
        <fullName evidence="3">3-ketoacyl-ACP reductase</fullName>
    </submittedName>
</protein>
<dbReference type="AlphaFoldDB" id="A0A1C0YJC0"/>
<dbReference type="SUPFAM" id="SSF51735">
    <property type="entry name" value="NAD(P)-binding Rossmann-fold domains"/>
    <property type="match status" value="1"/>
</dbReference>
<dbReference type="RefSeq" id="WP_066465789.1">
    <property type="nucleotide sequence ID" value="NZ_MATO01000056.1"/>
</dbReference>
<evidence type="ECO:0000256" key="1">
    <source>
        <dbReference type="ARBA" id="ARBA00006484"/>
    </source>
</evidence>
<gene>
    <name evidence="3" type="ORF">A6K76_02595</name>
</gene>
<dbReference type="CDD" id="cd05233">
    <property type="entry name" value="SDR_c"/>
    <property type="match status" value="1"/>
</dbReference>
<comment type="caution">
    <text evidence="3">The sequence shown here is derived from an EMBL/GenBank/DDBJ whole genome shotgun (WGS) entry which is preliminary data.</text>
</comment>
<dbReference type="GO" id="GO:0016491">
    <property type="term" value="F:oxidoreductase activity"/>
    <property type="evidence" value="ECO:0007669"/>
    <property type="project" value="UniProtKB-KW"/>
</dbReference>
<dbReference type="PROSITE" id="PS00061">
    <property type="entry name" value="ADH_SHORT"/>
    <property type="match status" value="1"/>
</dbReference>
<keyword evidence="4" id="KW-1185">Reference proteome</keyword>
<evidence type="ECO:0000256" key="2">
    <source>
        <dbReference type="ARBA" id="ARBA00023002"/>
    </source>
</evidence>
<dbReference type="NCBIfam" id="NF005559">
    <property type="entry name" value="PRK07231.1"/>
    <property type="match status" value="1"/>
</dbReference>